<evidence type="ECO:0000256" key="2">
    <source>
        <dbReference type="ARBA" id="ARBA00022448"/>
    </source>
</evidence>
<reference evidence="9" key="1">
    <citation type="submission" date="2010-02" db="EMBL/GenBank/DDBJ databases">
        <title>Complete sequence of chromosome of Natrialba magadii ATCC 43099.</title>
        <authorList>
            <consortium name="US DOE Joint Genome Institute"/>
            <person name="Lucas S."/>
            <person name="Copeland A."/>
            <person name="Lapidus A."/>
            <person name="Cheng J.-F."/>
            <person name="Bruce D."/>
            <person name="Goodwin L."/>
            <person name="Pitluck S."/>
            <person name="Davenport K."/>
            <person name="Saunders E."/>
            <person name="Detter J.C."/>
            <person name="Han C."/>
            <person name="Tapia R."/>
            <person name="Land M."/>
            <person name="Hauser L."/>
            <person name="Kyrpides N."/>
            <person name="Mikhailova N."/>
            <person name="De Castro R.E."/>
            <person name="Maupin-Furlow J.A."/>
            <person name="Woyke T."/>
        </authorList>
    </citation>
    <scope>NUCLEOTIDE SEQUENCE [LARGE SCALE GENOMIC DNA]</scope>
    <source>
        <strain evidence="9">ATCC 43099 / DSM 3394 / CCM 3739 / CIP 104546 / IAM 13178 / JCM 8861 / NBRC 102185 / NCIMB 2190 / MS3</strain>
    </source>
</reference>
<protein>
    <submittedName>
        <fullName evidence="7">ABC transporter</fullName>
    </submittedName>
</protein>
<dbReference type="PaxDb" id="547559-Nmag_2969"/>
<dbReference type="InterPro" id="IPR017871">
    <property type="entry name" value="ABC_transporter-like_CS"/>
</dbReference>
<evidence type="ECO:0000256" key="4">
    <source>
        <dbReference type="ARBA" id="ARBA00022840"/>
    </source>
</evidence>
<dbReference type="PROSITE" id="PS00211">
    <property type="entry name" value="ABC_TRANSPORTER_1"/>
    <property type="match status" value="1"/>
</dbReference>
<evidence type="ECO:0000256" key="1">
    <source>
        <dbReference type="ARBA" id="ARBA00005417"/>
    </source>
</evidence>
<dbReference type="GeneID" id="8825829"/>
<dbReference type="eggNOG" id="arCOG00194">
    <property type="taxonomic scope" value="Archaea"/>
</dbReference>
<dbReference type="SUPFAM" id="SSF52540">
    <property type="entry name" value="P-loop containing nucleoside triphosphate hydrolases"/>
    <property type="match status" value="1"/>
</dbReference>
<proteinExistence type="inferred from homology"/>
<reference evidence="8 10" key="3">
    <citation type="journal article" date="2014" name="PLoS Genet.">
        <title>Phylogenetically driven sequencing of extremely halophilic archaea reveals strategies for static and dynamic osmo-response.</title>
        <authorList>
            <person name="Becker E.A."/>
            <person name="Seitzer P.M."/>
            <person name="Tritt A."/>
            <person name="Larsen D."/>
            <person name="Krusor M."/>
            <person name="Yao A.I."/>
            <person name="Wu D."/>
            <person name="Madern D."/>
            <person name="Eisen J.A."/>
            <person name="Darling A.E."/>
            <person name="Facciotti M.T."/>
        </authorList>
    </citation>
    <scope>NUCLEOTIDE SEQUENCE [LARGE SCALE GENOMIC DNA]</scope>
    <source>
        <strain evidence="10">ATCC 43099 / DSM 3394 / CCM 3739 / CIP 104546 / IAM 13178 / JCM 8861 / NBRC 102185 / NCIMB 2190 / MS3</strain>
        <strain evidence="8">MS-3</strain>
    </source>
</reference>
<name>D3T0P2_NATMM</name>
<dbReference type="EMBL" id="CP001932">
    <property type="protein sequence ID" value="ADD06521.1"/>
    <property type="molecule type" value="Genomic_DNA"/>
</dbReference>
<keyword evidence="4" id="KW-0067">ATP-binding</keyword>
<evidence type="ECO:0000313" key="10">
    <source>
        <dbReference type="Proteomes" id="UP000011543"/>
    </source>
</evidence>
<dbReference type="KEGG" id="nmg:Nmag_2969"/>
<dbReference type="CDD" id="cd03230">
    <property type="entry name" value="ABC_DR_subfamily_A"/>
    <property type="match status" value="1"/>
</dbReference>
<gene>
    <name evidence="7" type="ordered locus">Nmag_2969</name>
    <name evidence="8" type="ORF">C500_05548</name>
</gene>
<feature type="domain" description="ABC transporter" evidence="6">
    <location>
        <begin position="4"/>
        <end position="230"/>
    </location>
</feature>
<keyword evidence="9" id="KW-1185">Reference proteome</keyword>
<feature type="region of interest" description="Disordered" evidence="5">
    <location>
        <begin position="297"/>
        <end position="373"/>
    </location>
</feature>
<feature type="compositionally biased region" description="Gly residues" evidence="5">
    <location>
        <begin position="303"/>
        <end position="348"/>
    </location>
</feature>
<dbReference type="EMBL" id="AOHS01000023">
    <property type="protein sequence ID" value="ELY32017.1"/>
    <property type="molecule type" value="Genomic_DNA"/>
</dbReference>
<dbReference type="RefSeq" id="WP_004214799.1">
    <property type="nucleotide sequence ID" value="NC_013922.1"/>
</dbReference>
<dbReference type="PROSITE" id="PS50893">
    <property type="entry name" value="ABC_TRANSPORTER_2"/>
    <property type="match status" value="1"/>
</dbReference>
<keyword evidence="3" id="KW-0547">Nucleotide-binding</keyword>
<dbReference type="GO" id="GO:0016887">
    <property type="term" value="F:ATP hydrolysis activity"/>
    <property type="evidence" value="ECO:0007669"/>
    <property type="project" value="InterPro"/>
</dbReference>
<dbReference type="SMART" id="SM00382">
    <property type="entry name" value="AAA"/>
    <property type="match status" value="1"/>
</dbReference>
<dbReference type="Proteomes" id="UP000011543">
    <property type="component" value="Unassembled WGS sequence"/>
</dbReference>
<sequence>MVPIEVSGLRKAYPGGVLAVDDLSFSVDEGEIFGFLGPNGAGKSTTINILLGYVSPTAGSATVLGQDVSGEFAPTRKRIGILPDGYSLYDRLTAREHLEWVIRTKDAVDDPDTILERVGIADAADRRAGGFSKGMCQRLAFGMALVGDPDLLVLDEPSSGLDPTGVQELRATIQDLAAGGTTVFFSSHVLSEVEAVCDRVAIMSGGRLVALDDIETLRDDLEHSSRIRLALESVPESITARLSQLPVVEAVALEGAELRVDCHDAAAKVDVVRHVDERASVVDIVSEPASMEELFNQYTGDVPDGGGSGDVGSGGDGGGGGSGSGGGSGGSGSGGGSGGSGSGGGSGESSGSSDATDDDGTGDGRQSSTEVSV</sequence>
<dbReference type="AlphaFoldDB" id="D3T0P2"/>
<evidence type="ECO:0000259" key="6">
    <source>
        <dbReference type="PROSITE" id="PS50893"/>
    </source>
</evidence>
<dbReference type="PATRIC" id="fig|547559.17.peg.1070"/>
<dbReference type="Pfam" id="PF00005">
    <property type="entry name" value="ABC_tran"/>
    <property type="match status" value="1"/>
</dbReference>
<keyword evidence="2" id="KW-0813">Transport</keyword>
<dbReference type="InterPro" id="IPR003439">
    <property type="entry name" value="ABC_transporter-like_ATP-bd"/>
</dbReference>
<evidence type="ECO:0000313" key="8">
    <source>
        <dbReference type="EMBL" id="ELY32017.1"/>
    </source>
</evidence>
<dbReference type="HOGENOM" id="CLU_000604_1_2_2"/>
<dbReference type="GO" id="GO:0005524">
    <property type="term" value="F:ATP binding"/>
    <property type="evidence" value="ECO:0007669"/>
    <property type="project" value="UniProtKB-KW"/>
</dbReference>
<comment type="similarity">
    <text evidence="1">Belongs to the ABC transporter superfamily.</text>
</comment>
<evidence type="ECO:0000256" key="5">
    <source>
        <dbReference type="SAM" id="MobiDB-lite"/>
    </source>
</evidence>
<dbReference type="Proteomes" id="UP000001879">
    <property type="component" value="Chromosome"/>
</dbReference>
<dbReference type="PANTHER" id="PTHR43335">
    <property type="entry name" value="ABC TRANSPORTER, ATP-BINDING PROTEIN"/>
    <property type="match status" value="1"/>
</dbReference>
<organism evidence="7 9">
    <name type="scientific">Natrialba magadii (strain ATCC 43099 / DSM 3394 / CCM 3739 / CIP 104546 / IAM 13178 / JCM 8861 / NBRC 102185 / NCIMB 2190 / MS3)</name>
    <name type="common">Natronobacterium magadii</name>
    <dbReference type="NCBI Taxonomy" id="547559"/>
    <lineage>
        <taxon>Archaea</taxon>
        <taxon>Methanobacteriati</taxon>
        <taxon>Methanobacteriota</taxon>
        <taxon>Stenosarchaea group</taxon>
        <taxon>Halobacteria</taxon>
        <taxon>Halobacteriales</taxon>
        <taxon>Natrialbaceae</taxon>
        <taxon>Natrialba</taxon>
    </lineage>
</organism>
<evidence type="ECO:0000313" key="7">
    <source>
        <dbReference type="EMBL" id="ADD06521.1"/>
    </source>
</evidence>
<accession>D3T0P2</accession>
<evidence type="ECO:0000313" key="9">
    <source>
        <dbReference type="Proteomes" id="UP000001879"/>
    </source>
</evidence>
<dbReference type="STRING" id="547559.Nmag_2969"/>
<dbReference type="InterPro" id="IPR003593">
    <property type="entry name" value="AAA+_ATPase"/>
</dbReference>
<reference evidence="7" key="4">
    <citation type="submission" date="2016-09" db="EMBL/GenBank/DDBJ databases">
        <authorList>
            <person name="Pfeiffer F."/>
        </authorList>
    </citation>
    <scope>NUCLEOTIDE SEQUENCE</scope>
    <source>
        <strain evidence="7">ATCC 43099</strain>
    </source>
</reference>
<dbReference type="Gene3D" id="3.40.50.300">
    <property type="entry name" value="P-loop containing nucleotide triphosphate hydrolases"/>
    <property type="match status" value="1"/>
</dbReference>
<dbReference type="InterPro" id="IPR027417">
    <property type="entry name" value="P-loop_NTPase"/>
</dbReference>
<reference evidence="7 9" key="2">
    <citation type="journal article" date="2012" name="BMC Genomics">
        <title>A comparative genomics perspective on the genetic content of the alkaliphilic haloarchaeon Natrialba magadii ATCC 43099T.</title>
        <authorList>
            <person name="Siddaramappa S."/>
            <person name="Challacombe J.F."/>
            <person name="Decastro R.E."/>
            <person name="Pfeiffer F."/>
            <person name="Sastre D.E."/>
            <person name="Gimenez M.I."/>
            <person name="Paggi R.A."/>
            <person name="Detter J.C."/>
            <person name="Davenport K.W."/>
            <person name="Goodwin L.A."/>
            <person name="Kyrpides N."/>
            <person name="Tapia R."/>
            <person name="Pitluck S."/>
            <person name="Lucas S."/>
            <person name="Woyke T."/>
            <person name="Maupin-Furlow J.A."/>
        </authorList>
    </citation>
    <scope>NUCLEOTIDE SEQUENCE [LARGE SCALE GENOMIC DNA]</scope>
    <source>
        <strain evidence="7">ATCC 43099</strain>
        <strain evidence="9">ATCC 43099 / DSM 3394 / CCM 3739 / CIP 104546 / IAM 13178 / JCM 8861 / NBRC 102185 / NCIMB 2190 / MS3</strain>
    </source>
</reference>
<dbReference type="OrthoDB" id="87732at2157"/>
<dbReference type="PANTHER" id="PTHR43335:SF4">
    <property type="entry name" value="ABC TRANSPORTER, ATP-BINDING PROTEIN"/>
    <property type="match status" value="1"/>
</dbReference>
<evidence type="ECO:0000256" key="3">
    <source>
        <dbReference type="ARBA" id="ARBA00022741"/>
    </source>
</evidence>